<proteinExistence type="predicted"/>
<dbReference type="Proteomes" id="UP001349343">
    <property type="component" value="Segment"/>
</dbReference>
<evidence type="ECO:0000313" key="1">
    <source>
        <dbReference type="EMBL" id="WQJ52738.1"/>
    </source>
</evidence>
<accession>A0ABZ0Z3W9</accession>
<dbReference type="EMBL" id="OR769222">
    <property type="protein sequence ID" value="WQJ52738.1"/>
    <property type="molecule type" value="Genomic_DNA"/>
</dbReference>
<organism evidence="1 2">
    <name type="scientific">phage Lak_Megaphage_RVC_JS4_GC31</name>
    <dbReference type="NCBI Taxonomy" id="3109228"/>
    <lineage>
        <taxon>Viruses</taxon>
        <taxon>Duplodnaviria</taxon>
        <taxon>Heunggongvirae</taxon>
        <taxon>Uroviricota</taxon>
        <taxon>Caudoviricetes</taxon>
        <taxon>Caudoviricetes code 15 clade</taxon>
    </lineage>
</organism>
<keyword evidence="2" id="KW-1185">Reference proteome</keyword>
<name>A0ABZ0Z3W9_9CAUD</name>
<sequence length="41" mass="4685">MITFLEDISPGYKHRTYENVRLTDLTITFAIVPDSSGEKII</sequence>
<evidence type="ECO:0000313" key="2">
    <source>
        <dbReference type="Proteomes" id="UP001349343"/>
    </source>
</evidence>
<protein>
    <submittedName>
        <fullName evidence="1">Uncharacterized protein</fullName>
    </submittedName>
</protein>
<reference evidence="1 2" key="1">
    <citation type="submission" date="2023-11" db="EMBL/GenBank/DDBJ databases">
        <authorList>
            <person name="Cook R."/>
            <person name="Crisci M."/>
            <person name="Pye H."/>
            <person name="Adriaenssens E."/>
            <person name="Santini J."/>
        </authorList>
    </citation>
    <scope>NUCLEOTIDE SEQUENCE [LARGE SCALE GENOMIC DNA]</scope>
    <source>
        <strain evidence="1">Lak_Megaphage_RVC_JS4_GC31</strain>
    </source>
</reference>